<evidence type="ECO:0000313" key="2">
    <source>
        <dbReference type="Proteomes" id="UP000762676"/>
    </source>
</evidence>
<dbReference type="EMBL" id="BMAT01007891">
    <property type="protein sequence ID" value="GFR73748.1"/>
    <property type="molecule type" value="Genomic_DNA"/>
</dbReference>
<evidence type="ECO:0000313" key="1">
    <source>
        <dbReference type="EMBL" id="GFR73748.1"/>
    </source>
</evidence>
<name>A0AAV4FK23_9GAST</name>
<accession>A0AAV4FK23</accession>
<sequence length="124" mass="14590">MSKSSRHTCGPSCCTAASARHISQEIKKRLLAVNMWFLERIFRILWTEENKVLRLAETDRSLLRLIRKRQMECFGYINRHDGLEKLTLMLHGKVEGRRARGRQRQTFIDSLLRFINTSNKSLSK</sequence>
<proteinExistence type="predicted"/>
<comment type="caution">
    <text evidence="1">The sequence shown here is derived from an EMBL/GenBank/DDBJ whole genome shotgun (WGS) entry which is preliminary data.</text>
</comment>
<reference evidence="1 2" key="1">
    <citation type="journal article" date="2021" name="Elife">
        <title>Chloroplast acquisition without the gene transfer in kleptoplastic sea slugs, Plakobranchus ocellatus.</title>
        <authorList>
            <person name="Maeda T."/>
            <person name="Takahashi S."/>
            <person name="Yoshida T."/>
            <person name="Shimamura S."/>
            <person name="Takaki Y."/>
            <person name="Nagai Y."/>
            <person name="Toyoda A."/>
            <person name="Suzuki Y."/>
            <person name="Arimoto A."/>
            <person name="Ishii H."/>
            <person name="Satoh N."/>
            <person name="Nishiyama T."/>
            <person name="Hasebe M."/>
            <person name="Maruyama T."/>
            <person name="Minagawa J."/>
            <person name="Obokata J."/>
            <person name="Shigenobu S."/>
        </authorList>
    </citation>
    <scope>NUCLEOTIDE SEQUENCE [LARGE SCALE GENOMIC DNA]</scope>
</reference>
<keyword evidence="2" id="KW-1185">Reference proteome</keyword>
<organism evidence="1 2">
    <name type="scientific">Elysia marginata</name>
    <dbReference type="NCBI Taxonomy" id="1093978"/>
    <lineage>
        <taxon>Eukaryota</taxon>
        <taxon>Metazoa</taxon>
        <taxon>Spiralia</taxon>
        <taxon>Lophotrochozoa</taxon>
        <taxon>Mollusca</taxon>
        <taxon>Gastropoda</taxon>
        <taxon>Heterobranchia</taxon>
        <taxon>Euthyneura</taxon>
        <taxon>Panpulmonata</taxon>
        <taxon>Sacoglossa</taxon>
        <taxon>Placobranchoidea</taxon>
        <taxon>Plakobranchidae</taxon>
        <taxon>Elysia</taxon>
    </lineage>
</organism>
<protein>
    <submittedName>
        <fullName evidence="1">Retrovirus-related Pol polyprotein LINE-1</fullName>
    </submittedName>
</protein>
<gene>
    <name evidence="1" type="ORF">ElyMa_003876500</name>
</gene>
<dbReference type="Proteomes" id="UP000762676">
    <property type="component" value="Unassembled WGS sequence"/>
</dbReference>
<dbReference type="AlphaFoldDB" id="A0AAV4FK23"/>